<dbReference type="RefSeq" id="WP_078808087.1">
    <property type="nucleotide sequence ID" value="NZ_FUXI01000029.1"/>
</dbReference>
<dbReference type="OrthoDB" id="2151809at2"/>
<evidence type="ECO:0000313" key="1">
    <source>
        <dbReference type="EMBL" id="SKA02354.1"/>
    </source>
</evidence>
<dbReference type="Pfam" id="PF11184">
    <property type="entry name" value="DUF2969"/>
    <property type="match status" value="1"/>
</dbReference>
<dbReference type="EMBL" id="FUXI01000029">
    <property type="protein sequence ID" value="SKA02354.1"/>
    <property type="molecule type" value="Genomic_DNA"/>
</dbReference>
<dbReference type="InterPro" id="IPR021351">
    <property type="entry name" value="DUF2969"/>
</dbReference>
<organism evidence="1 2">
    <name type="scientific">Pilibacter termitis</name>
    <dbReference type="NCBI Taxonomy" id="263852"/>
    <lineage>
        <taxon>Bacteria</taxon>
        <taxon>Bacillati</taxon>
        <taxon>Bacillota</taxon>
        <taxon>Bacilli</taxon>
        <taxon>Lactobacillales</taxon>
        <taxon>Enterococcaceae</taxon>
        <taxon>Pilibacter</taxon>
    </lineage>
</organism>
<accession>A0A1T4QF62</accession>
<proteinExistence type="predicted"/>
<protein>
    <recommendedName>
        <fullName evidence="3">DUF2969 domain-containing protein</fullName>
    </recommendedName>
</protein>
<evidence type="ECO:0008006" key="3">
    <source>
        <dbReference type="Google" id="ProtNLM"/>
    </source>
</evidence>
<dbReference type="AlphaFoldDB" id="A0A1T4QF62"/>
<reference evidence="1 2" key="1">
    <citation type="submission" date="2017-02" db="EMBL/GenBank/DDBJ databases">
        <authorList>
            <person name="Peterson S.W."/>
        </authorList>
    </citation>
    <scope>NUCLEOTIDE SEQUENCE [LARGE SCALE GENOMIC DNA]</scope>
    <source>
        <strain evidence="1 2">ATCC BAA-1030</strain>
    </source>
</reference>
<sequence length="77" mass="8530">MSKKNKDIEVTVEEVKRPSGNAHINVQRLSIGKVELGFLIPDGNKFSVEKNGKLLATVNNEAQGYELLISDYNLNSL</sequence>
<name>A0A1T4QF62_9ENTE</name>
<keyword evidence="2" id="KW-1185">Reference proteome</keyword>
<gene>
    <name evidence="1" type="ORF">SAMN02745116_02175</name>
</gene>
<evidence type="ECO:0000313" key="2">
    <source>
        <dbReference type="Proteomes" id="UP000190328"/>
    </source>
</evidence>
<dbReference type="Proteomes" id="UP000190328">
    <property type="component" value="Unassembled WGS sequence"/>
</dbReference>